<organism evidence="1 2">
    <name type="scientific">Pochonia chlamydosporia 170</name>
    <dbReference type="NCBI Taxonomy" id="1380566"/>
    <lineage>
        <taxon>Eukaryota</taxon>
        <taxon>Fungi</taxon>
        <taxon>Dikarya</taxon>
        <taxon>Ascomycota</taxon>
        <taxon>Pezizomycotina</taxon>
        <taxon>Sordariomycetes</taxon>
        <taxon>Hypocreomycetidae</taxon>
        <taxon>Hypocreales</taxon>
        <taxon>Clavicipitaceae</taxon>
        <taxon>Pochonia</taxon>
    </lineage>
</organism>
<accession>A0A179FUG8</accession>
<sequence length="252" mass="28568">MSQQQGLSLEPEWNFQRHIQLMAARSGSDHLYPRPDLNNLSDFLRSAGNLFGDSASSQLTALNVPWDIKDSFVVVHDLETGDCRPFGTTKKDARTFRAHDSLTRPSLVFLRGYASPHWLNLIGQKHGVSPELYQRHLDYDAFSSSGRDLHLAGLAVFLYPSYEPEDLQSARQQQLEDMKAYFRHLRGQANLVHSVVRRCLLLSKQVYVVEQRASVEVASCGDSWRAIIWLDNGRDLSESVAGPWLPYQARLA</sequence>
<dbReference type="EMBL" id="LSBJ02000003">
    <property type="protein sequence ID" value="OAQ69254.2"/>
    <property type="molecule type" value="Genomic_DNA"/>
</dbReference>
<comment type="caution">
    <text evidence="1">The sequence shown here is derived from an EMBL/GenBank/DDBJ whole genome shotgun (WGS) entry which is preliminary data.</text>
</comment>
<evidence type="ECO:0000313" key="2">
    <source>
        <dbReference type="Proteomes" id="UP000078397"/>
    </source>
</evidence>
<proteinExistence type="predicted"/>
<name>A0A179FUG8_METCM</name>
<protein>
    <submittedName>
        <fullName evidence="1">Uncharacterized protein</fullName>
    </submittedName>
</protein>
<dbReference type="OrthoDB" id="3231000at2759"/>
<dbReference type="AlphaFoldDB" id="A0A179FUG8"/>
<dbReference type="KEGG" id="pchm:VFPPC_05346"/>
<evidence type="ECO:0000313" key="1">
    <source>
        <dbReference type="EMBL" id="OAQ69254.2"/>
    </source>
</evidence>
<dbReference type="RefSeq" id="XP_022284536.1">
    <property type="nucleotide sequence ID" value="XM_022428451.1"/>
</dbReference>
<keyword evidence="2" id="KW-1185">Reference proteome</keyword>
<dbReference type="GeneID" id="28848549"/>
<gene>
    <name evidence="1" type="ORF">VFPPC_05346</name>
</gene>
<reference evidence="1 2" key="1">
    <citation type="journal article" date="2016" name="PLoS Pathog.">
        <title>Biosynthesis of antibiotic leucinostatins in bio-control fungus Purpureocillium lilacinum and their inhibition on phytophthora revealed by genome mining.</title>
        <authorList>
            <person name="Wang G."/>
            <person name="Liu Z."/>
            <person name="Lin R."/>
            <person name="Li E."/>
            <person name="Mao Z."/>
            <person name="Ling J."/>
            <person name="Yang Y."/>
            <person name="Yin W.B."/>
            <person name="Xie B."/>
        </authorList>
    </citation>
    <scope>NUCLEOTIDE SEQUENCE [LARGE SCALE GENOMIC DNA]</scope>
    <source>
        <strain evidence="1">170</strain>
    </source>
</reference>
<dbReference type="Proteomes" id="UP000078397">
    <property type="component" value="Unassembled WGS sequence"/>
</dbReference>